<dbReference type="GO" id="GO:0008289">
    <property type="term" value="F:lipid binding"/>
    <property type="evidence" value="ECO:0007669"/>
    <property type="project" value="UniProtKB-KW"/>
</dbReference>
<comment type="caution">
    <text evidence="8">The sequence shown here is derived from an EMBL/GenBank/DDBJ whole genome shotgun (WGS) entry which is preliminary data.</text>
</comment>
<dbReference type="PANTHER" id="PTHR31418">
    <property type="entry name" value="FATTY-ACID AND RETINOL-BINDING PROTEIN 1"/>
    <property type="match status" value="1"/>
</dbReference>
<evidence type="ECO:0000256" key="4">
    <source>
        <dbReference type="ARBA" id="ARBA00022729"/>
    </source>
</evidence>
<evidence type="ECO:0000256" key="7">
    <source>
        <dbReference type="SAM" id="SignalP"/>
    </source>
</evidence>
<keyword evidence="6" id="KW-0446">Lipid-binding</keyword>
<dbReference type="SUPFAM" id="SSF55394">
    <property type="entry name" value="Bactericidal permeability-increasing protein, BPI"/>
    <property type="match status" value="1"/>
</dbReference>
<dbReference type="PANTHER" id="PTHR31418:SF20">
    <property type="entry name" value="PERMEABLE EGGSHELL"/>
    <property type="match status" value="1"/>
</dbReference>
<feature type="signal peptide" evidence="7">
    <location>
        <begin position="1"/>
        <end position="19"/>
    </location>
</feature>
<keyword evidence="4 7" id="KW-0732">Signal</keyword>
<evidence type="ECO:0000256" key="2">
    <source>
        <dbReference type="ARBA" id="ARBA00006648"/>
    </source>
</evidence>
<dbReference type="OrthoDB" id="5788395at2759"/>
<comment type="similarity">
    <text evidence="2">Belongs to the fatty-acid and retinol-binding protein (FARBP) family.</text>
</comment>
<keyword evidence="3" id="KW-0964">Secreted</keyword>
<dbReference type="InterPro" id="IPR008632">
    <property type="entry name" value="Gp-FAR-1"/>
</dbReference>
<evidence type="ECO:0000256" key="5">
    <source>
        <dbReference type="ARBA" id="ARBA00023054"/>
    </source>
</evidence>
<reference evidence="8" key="1">
    <citation type="submission" date="2022-11" db="EMBL/GenBank/DDBJ databases">
        <authorList>
            <person name="Kikuchi T."/>
        </authorList>
    </citation>
    <scope>NUCLEOTIDE SEQUENCE</scope>
    <source>
        <strain evidence="8">PS1010</strain>
    </source>
</reference>
<dbReference type="EMBL" id="CANHGI010000004">
    <property type="protein sequence ID" value="CAI5447913.1"/>
    <property type="molecule type" value="Genomic_DNA"/>
</dbReference>
<protein>
    <recommendedName>
        <fullName evidence="10">Lipid-binding serum glycoprotein C-terminal domain-containing protein</fullName>
    </recommendedName>
</protein>
<comment type="subcellular location">
    <subcellularLocation>
        <location evidence="1">Secreted</location>
    </subcellularLocation>
</comment>
<sequence>MPLLFLIQFLTFCSIPVLASDFGVSLGDFAVTQVLEHVTNKFLEETRVADILLKTKEEPKFGSLAHLKLFNTVSYRNISVQFFPNLVHIHFEKLHVISHANISDVLWPIAFSDSFIDSHVIVPKGKLRFQIDEQNQKVELETCSLHQPNVSFHLRDSWLINKGMSALGSMMSSIFEGAICQMIHSSANELSENQRKNTRKRVPIFSYLPKKIQDHMSARNTTLFYRVTSISAQRHQLLVNAQIEWQNVEKLTEKDDAEKLLSGSETDGSNSTNKVATVEWRNGDLMTIWLEDAILNEILDQIDWNFEWMNEQIPVSSPIIPADSREFLSTLCTECFFQVNVNAKGRPTIAATNQSLVLTKTDRVNLRVSNPEKNVTSIFVSLVLTIQAELRPSFENGRLRTGVELLDTKIEMENGAFPKAWGFFMSDLIRGMIMDMMWPELKSTIEDLTYAKGLKISNYCGIDPQNAKIEIGEGIFSISTRLTLNMLRSETCLRDLSSSLPNTSRLFQKASLKKR</sequence>
<evidence type="ECO:0000313" key="8">
    <source>
        <dbReference type="EMBL" id="CAI5447913.1"/>
    </source>
</evidence>
<dbReference type="AlphaFoldDB" id="A0A9P1IR92"/>
<evidence type="ECO:0000313" key="9">
    <source>
        <dbReference type="Proteomes" id="UP001152747"/>
    </source>
</evidence>
<accession>A0A9P1IR92</accession>
<proteinExistence type="inferred from homology"/>
<dbReference type="Gene3D" id="3.15.20.10">
    <property type="entry name" value="Bactericidal permeability-increasing protein, domain 2"/>
    <property type="match status" value="1"/>
</dbReference>
<organism evidence="8 9">
    <name type="scientific">Caenorhabditis angaria</name>
    <dbReference type="NCBI Taxonomy" id="860376"/>
    <lineage>
        <taxon>Eukaryota</taxon>
        <taxon>Metazoa</taxon>
        <taxon>Ecdysozoa</taxon>
        <taxon>Nematoda</taxon>
        <taxon>Chromadorea</taxon>
        <taxon>Rhabditida</taxon>
        <taxon>Rhabditina</taxon>
        <taxon>Rhabditomorpha</taxon>
        <taxon>Rhabditoidea</taxon>
        <taxon>Rhabditidae</taxon>
        <taxon>Peloderinae</taxon>
        <taxon>Caenorhabditis</taxon>
    </lineage>
</organism>
<feature type="chain" id="PRO_5040398089" description="Lipid-binding serum glycoprotein C-terminal domain-containing protein" evidence="7">
    <location>
        <begin position="20"/>
        <end position="515"/>
    </location>
</feature>
<evidence type="ECO:0000256" key="1">
    <source>
        <dbReference type="ARBA" id="ARBA00004613"/>
    </source>
</evidence>
<dbReference type="Proteomes" id="UP001152747">
    <property type="component" value="Unassembled WGS sequence"/>
</dbReference>
<keyword evidence="9" id="KW-1185">Reference proteome</keyword>
<name>A0A9P1IR92_9PELO</name>
<dbReference type="InterPro" id="IPR017943">
    <property type="entry name" value="Bactericidal_perm-incr_a/b_dom"/>
</dbReference>
<evidence type="ECO:0008006" key="10">
    <source>
        <dbReference type="Google" id="ProtNLM"/>
    </source>
</evidence>
<evidence type="ECO:0000256" key="3">
    <source>
        <dbReference type="ARBA" id="ARBA00022525"/>
    </source>
</evidence>
<evidence type="ECO:0000256" key="6">
    <source>
        <dbReference type="ARBA" id="ARBA00023121"/>
    </source>
</evidence>
<keyword evidence="5" id="KW-0175">Coiled coil</keyword>
<dbReference type="GO" id="GO:0005576">
    <property type="term" value="C:extracellular region"/>
    <property type="evidence" value="ECO:0007669"/>
    <property type="project" value="UniProtKB-SubCell"/>
</dbReference>
<gene>
    <name evidence="8" type="ORF">CAMP_LOCUS10550</name>
</gene>